<evidence type="ECO:0000313" key="3">
    <source>
        <dbReference type="Proteomes" id="UP001501319"/>
    </source>
</evidence>
<feature type="domain" description="FAS1-like dehydratase" evidence="1">
    <location>
        <begin position="4"/>
        <end position="127"/>
    </location>
</feature>
<dbReference type="EMBL" id="BAAANE010000007">
    <property type="protein sequence ID" value="GAA1643818.1"/>
    <property type="molecule type" value="Genomic_DNA"/>
</dbReference>
<proteinExistence type="predicted"/>
<evidence type="ECO:0000259" key="1">
    <source>
        <dbReference type="Pfam" id="PF13452"/>
    </source>
</evidence>
<dbReference type="Pfam" id="PF13452">
    <property type="entry name" value="FAS1_DH_region"/>
    <property type="match status" value="1"/>
</dbReference>
<dbReference type="SUPFAM" id="SSF54637">
    <property type="entry name" value="Thioesterase/thiol ester dehydrase-isomerase"/>
    <property type="match status" value="1"/>
</dbReference>
<comment type="caution">
    <text evidence="2">The sequence shown here is derived from an EMBL/GenBank/DDBJ whole genome shotgun (WGS) entry which is preliminary data.</text>
</comment>
<dbReference type="Proteomes" id="UP001501319">
    <property type="component" value="Unassembled WGS sequence"/>
</dbReference>
<dbReference type="Gene3D" id="3.10.129.10">
    <property type="entry name" value="Hotdog Thioesterase"/>
    <property type="match status" value="1"/>
</dbReference>
<keyword evidence="3" id="KW-1185">Reference proteome</keyword>
<reference evidence="3" key="1">
    <citation type="journal article" date="2019" name="Int. J. Syst. Evol. Microbiol.">
        <title>The Global Catalogue of Microorganisms (GCM) 10K type strain sequencing project: providing services to taxonomists for standard genome sequencing and annotation.</title>
        <authorList>
            <consortium name="The Broad Institute Genomics Platform"/>
            <consortium name="The Broad Institute Genome Sequencing Center for Infectious Disease"/>
            <person name="Wu L."/>
            <person name="Ma J."/>
        </authorList>
    </citation>
    <scope>NUCLEOTIDE SEQUENCE [LARGE SCALE GENOMIC DNA]</scope>
    <source>
        <strain evidence="3">JCM 14306</strain>
    </source>
</reference>
<dbReference type="InterPro" id="IPR039569">
    <property type="entry name" value="FAS1-like_DH_region"/>
</dbReference>
<dbReference type="RefSeq" id="WP_344112960.1">
    <property type="nucleotide sequence ID" value="NZ_BAAANE010000007.1"/>
</dbReference>
<sequence>MSDLVGTIVDVVAFDIERGKIAEFARATHAEDPSHRTPCALATATHVVVSGHQRDQAAFVEKLGLELSRILVGSVSWEYERPLRAGDSVVGTRTVIADENREGKHGGTMRLITLETVYVDAAGAVAVRQREVLIERGRG</sequence>
<dbReference type="InterPro" id="IPR029069">
    <property type="entry name" value="HotDog_dom_sf"/>
</dbReference>
<name>A0ABP4RDJ0_9ACTN</name>
<protein>
    <submittedName>
        <fullName evidence="2">MaoC family dehydratase N-terminal domain-containing protein</fullName>
    </submittedName>
</protein>
<accession>A0ABP4RDJ0</accession>
<organism evidence="2 3">
    <name type="scientific">Kribbella alba</name>
    <dbReference type="NCBI Taxonomy" id="190197"/>
    <lineage>
        <taxon>Bacteria</taxon>
        <taxon>Bacillati</taxon>
        <taxon>Actinomycetota</taxon>
        <taxon>Actinomycetes</taxon>
        <taxon>Propionibacteriales</taxon>
        <taxon>Kribbellaceae</taxon>
        <taxon>Kribbella</taxon>
    </lineage>
</organism>
<evidence type="ECO:0000313" key="2">
    <source>
        <dbReference type="EMBL" id="GAA1643818.1"/>
    </source>
</evidence>
<gene>
    <name evidence="2" type="ORF">GCM10009744_37760</name>
</gene>